<dbReference type="EMBL" id="MLYV02000517">
    <property type="protein sequence ID" value="PSR87143.1"/>
    <property type="molecule type" value="Genomic_DNA"/>
</dbReference>
<evidence type="ECO:0000313" key="2">
    <source>
        <dbReference type="Proteomes" id="UP000186601"/>
    </source>
</evidence>
<evidence type="ECO:0000313" key="1">
    <source>
        <dbReference type="EMBL" id="PSR87143.1"/>
    </source>
</evidence>
<keyword evidence="2" id="KW-1185">Reference proteome</keyword>
<comment type="caution">
    <text evidence="1">The sequence shown here is derived from an EMBL/GenBank/DDBJ whole genome shotgun (WGS) entry which is preliminary data.</text>
</comment>
<dbReference type="AlphaFoldDB" id="A0A2R6P968"/>
<organism evidence="1 2">
    <name type="scientific">Hermanssonia centrifuga</name>
    <dbReference type="NCBI Taxonomy" id="98765"/>
    <lineage>
        <taxon>Eukaryota</taxon>
        <taxon>Fungi</taxon>
        <taxon>Dikarya</taxon>
        <taxon>Basidiomycota</taxon>
        <taxon>Agaricomycotina</taxon>
        <taxon>Agaricomycetes</taxon>
        <taxon>Polyporales</taxon>
        <taxon>Meruliaceae</taxon>
        <taxon>Hermanssonia</taxon>
    </lineage>
</organism>
<dbReference type="Proteomes" id="UP000186601">
    <property type="component" value="Unassembled WGS sequence"/>
</dbReference>
<accession>A0A2R6P968</accession>
<name>A0A2R6P968_9APHY</name>
<reference evidence="1 2" key="1">
    <citation type="submission" date="2018-02" db="EMBL/GenBank/DDBJ databases">
        <title>Genome sequence of the basidiomycete white-rot fungus Phlebia centrifuga.</title>
        <authorList>
            <person name="Granchi Z."/>
            <person name="Peng M."/>
            <person name="de Vries R.P."/>
            <person name="Hilden K."/>
            <person name="Makela M.R."/>
            <person name="Grigoriev I."/>
            <person name="Riley R."/>
        </authorList>
    </citation>
    <scope>NUCLEOTIDE SEQUENCE [LARGE SCALE GENOMIC DNA]</scope>
    <source>
        <strain evidence="1 2">FBCC195</strain>
    </source>
</reference>
<sequence>MSATNDSNTLDNLIAQNAAWAEANATSLPNPQSPKVRTERSMHMLGEFTPMHHLDSVDWLL</sequence>
<proteinExistence type="predicted"/>
<protein>
    <submittedName>
        <fullName evidence="1">Uncharacterized protein</fullName>
    </submittedName>
</protein>
<gene>
    <name evidence="1" type="ORF">PHLCEN_2v5234</name>
</gene>